<name>A0ABU7IXV5_9FLAO</name>
<dbReference type="RefSeq" id="WP_272652493.1">
    <property type="nucleotide sequence ID" value="NZ_JAZDDG010000008.1"/>
</dbReference>
<dbReference type="EMBL" id="JAZDDG010000008">
    <property type="protein sequence ID" value="MEE1977811.1"/>
    <property type="molecule type" value="Genomic_DNA"/>
</dbReference>
<dbReference type="Gene3D" id="3.20.20.80">
    <property type="entry name" value="Glycosidases"/>
    <property type="match status" value="1"/>
</dbReference>
<accession>A0ABU7IXV5</accession>
<dbReference type="CDD" id="cd11579">
    <property type="entry name" value="Glyco_tran_WbsX"/>
    <property type="match status" value="1"/>
</dbReference>
<evidence type="ECO:0000313" key="1">
    <source>
        <dbReference type="EMBL" id="MEE1977811.1"/>
    </source>
</evidence>
<organism evidence="1 2">
    <name type="scientific">Maribacter cobaltidurans</name>
    <dbReference type="NCBI Taxonomy" id="1178778"/>
    <lineage>
        <taxon>Bacteria</taxon>
        <taxon>Pseudomonadati</taxon>
        <taxon>Bacteroidota</taxon>
        <taxon>Flavobacteriia</taxon>
        <taxon>Flavobacteriales</taxon>
        <taxon>Flavobacteriaceae</taxon>
        <taxon>Maribacter</taxon>
    </lineage>
</organism>
<dbReference type="PANTHER" id="PTHR41244:SF1">
    <property type="entry name" value="GLYCOSYLTRANSFERASE"/>
    <property type="match status" value="1"/>
</dbReference>
<dbReference type="InterPro" id="IPR032719">
    <property type="entry name" value="WbsX"/>
</dbReference>
<protein>
    <submittedName>
        <fullName evidence="1">Glycoside hydrolase family 99-like domain-containing protein</fullName>
    </submittedName>
</protein>
<keyword evidence="2" id="KW-1185">Reference proteome</keyword>
<proteinExistence type="predicted"/>
<gene>
    <name evidence="1" type="ORF">V1I91_17155</name>
</gene>
<comment type="caution">
    <text evidence="1">The sequence shown here is derived from an EMBL/GenBank/DDBJ whole genome shotgun (WGS) entry which is preliminary data.</text>
</comment>
<dbReference type="PANTHER" id="PTHR41244">
    <property type="entry name" value="RHAMNAN SYNTHESIS F"/>
    <property type="match status" value="1"/>
</dbReference>
<dbReference type="Pfam" id="PF14307">
    <property type="entry name" value="Glyco_tran_WbsX"/>
    <property type="match status" value="1"/>
</dbReference>
<reference evidence="1 2" key="1">
    <citation type="submission" date="2024-01" db="EMBL/GenBank/DDBJ databases">
        <title>Maribacter spp. originated from different algae showed divergent polysaccharides utilization ability.</title>
        <authorList>
            <person name="Wang H."/>
            <person name="Wu Y."/>
        </authorList>
    </citation>
    <scope>NUCLEOTIDE SEQUENCE [LARGE SCALE GENOMIC DNA]</scope>
    <source>
        <strain evidence="1 2">PR1</strain>
    </source>
</reference>
<evidence type="ECO:0000313" key="2">
    <source>
        <dbReference type="Proteomes" id="UP001356308"/>
    </source>
</evidence>
<dbReference type="Proteomes" id="UP001356308">
    <property type="component" value="Unassembled WGS sequence"/>
</dbReference>
<sequence length="426" mass="50316">MMILNNLENTHINLKSVPCMFLSKDSMKRTATNFFWLLIVMVTVMSCKDKSDEPKIEKSIPKNDKYTVAAYVWPSTHHDERFGDMLWPEKTGEWEIIKKGSARFEGHYQPKMPLWGYEMDDDPKVMEKWIEAASDHGVNTFIFDWYWFDEGPFLESSLNNGFLKAKNRDKMNFYLMWANHDVKQNYWNVHKYKEIDTLLWNGAVDDKNFKIIVDRVIKNYFVQPNYYKIDDKPVFSVFSLKKMIEGLGGLEQTEDALDYFREKVKTAGFPDLHVQVIQSGIPKENAMKVIERLQVNSVTQYNWPGKKEQDYIKWGSKAIAFRNQWDGELSIPFFPNVSIGWDDTPRFPNKGEKDVIRYNKSPESFATFLEEAKNYCDQHTKQQKLITIFSWNEWIEGGYLLPDRKYGFQYLEKVQEVMTGSYDPYQ</sequence>